<dbReference type="PRINTS" id="PR00385">
    <property type="entry name" value="P450"/>
</dbReference>
<evidence type="ECO:0008006" key="11">
    <source>
        <dbReference type="Google" id="ProtNLM"/>
    </source>
</evidence>
<dbReference type="GO" id="GO:0005506">
    <property type="term" value="F:iron ion binding"/>
    <property type="evidence" value="ECO:0007669"/>
    <property type="project" value="InterPro"/>
</dbReference>
<dbReference type="PANTHER" id="PTHR24287">
    <property type="entry name" value="P450, PUTATIVE (EUROFUNG)-RELATED"/>
    <property type="match status" value="1"/>
</dbReference>
<dbReference type="InterPro" id="IPR001128">
    <property type="entry name" value="Cyt_P450"/>
</dbReference>
<evidence type="ECO:0000256" key="3">
    <source>
        <dbReference type="ARBA" id="ARBA00022723"/>
    </source>
</evidence>
<dbReference type="STRING" id="357750.A0A2S6BVQ2"/>
<organism evidence="9 10">
    <name type="scientific">Cercospora berteroae</name>
    <dbReference type="NCBI Taxonomy" id="357750"/>
    <lineage>
        <taxon>Eukaryota</taxon>
        <taxon>Fungi</taxon>
        <taxon>Dikarya</taxon>
        <taxon>Ascomycota</taxon>
        <taxon>Pezizomycotina</taxon>
        <taxon>Dothideomycetes</taxon>
        <taxon>Dothideomycetidae</taxon>
        <taxon>Mycosphaerellales</taxon>
        <taxon>Mycosphaerellaceae</taxon>
        <taxon>Cercospora</taxon>
    </lineage>
</organism>
<dbReference type="Gene3D" id="1.10.630.10">
    <property type="entry name" value="Cytochrome P450"/>
    <property type="match status" value="2"/>
</dbReference>
<keyword evidence="7 8" id="KW-0349">Heme</keyword>
<keyword evidence="4 8" id="KW-0560">Oxidoreductase</keyword>
<evidence type="ECO:0000313" key="10">
    <source>
        <dbReference type="Proteomes" id="UP000237631"/>
    </source>
</evidence>
<dbReference type="PRINTS" id="PR00463">
    <property type="entry name" value="EP450I"/>
</dbReference>
<dbReference type="GO" id="GO:0004497">
    <property type="term" value="F:monooxygenase activity"/>
    <property type="evidence" value="ECO:0007669"/>
    <property type="project" value="UniProtKB-KW"/>
</dbReference>
<gene>
    <name evidence="9" type="ORF">CBER1_08642</name>
</gene>
<dbReference type="Pfam" id="PF00067">
    <property type="entry name" value="p450"/>
    <property type="match status" value="2"/>
</dbReference>
<evidence type="ECO:0000256" key="5">
    <source>
        <dbReference type="ARBA" id="ARBA00023004"/>
    </source>
</evidence>
<proteinExistence type="inferred from homology"/>
<reference evidence="10" key="1">
    <citation type="journal article" date="2017" name="bioRxiv">
        <title>Conservation of a gene cluster reveals novel cercosporin biosynthetic mechanisms and extends production to the genus Colletotrichum.</title>
        <authorList>
            <person name="de Jonge R."/>
            <person name="Ebert M.K."/>
            <person name="Huitt-Roehl C.R."/>
            <person name="Pal P."/>
            <person name="Suttle J.C."/>
            <person name="Spanner R.E."/>
            <person name="Neubauer J.D."/>
            <person name="Jurick W.M.II."/>
            <person name="Stott K.A."/>
            <person name="Secor G.A."/>
            <person name="Thomma B.P.H.J."/>
            <person name="Van de Peer Y."/>
            <person name="Townsend C.A."/>
            <person name="Bolton M.D."/>
        </authorList>
    </citation>
    <scope>NUCLEOTIDE SEQUENCE [LARGE SCALE GENOMIC DNA]</scope>
    <source>
        <strain evidence="10">CBS538.71</strain>
    </source>
</reference>
<evidence type="ECO:0000256" key="6">
    <source>
        <dbReference type="ARBA" id="ARBA00023033"/>
    </source>
</evidence>
<dbReference type="PANTHER" id="PTHR24287:SF18">
    <property type="entry name" value="CYTOCHROME P450 MONOOXYGENASE APDE-RELATED"/>
    <property type="match status" value="1"/>
</dbReference>
<dbReference type="PROSITE" id="PS00086">
    <property type="entry name" value="CYTOCHROME_P450"/>
    <property type="match status" value="1"/>
</dbReference>
<feature type="binding site" description="axial binding residue" evidence="7">
    <location>
        <position position="284"/>
    </location>
    <ligand>
        <name>heme</name>
        <dbReference type="ChEBI" id="CHEBI:30413"/>
    </ligand>
    <ligandPart>
        <name>Fe</name>
        <dbReference type="ChEBI" id="CHEBI:18248"/>
    </ligandPart>
</feature>
<keyword evidence="3 7" id="KW-0479">Metal-binding</keyword>
<dbReference type="GO" id="GO:0020037">
    <property type="term" value="F:heme binding"/>
    <property type="evidence" value="ECO:0007669"/>
    <property type="project" value="InterPro"/>
</dbReference>
<keyword evidence="10" id="KW-1185">Reference proteome</keyword>
<comment type="cofactor">
    <cofactor evidence="1 7">
        <name>heme</name>
        <dbReference type="ChEBI" id="CHEBI:30413"/>
    </cofactor>
</comment>
<dbReference type="InterPro" id="IPR047146">
    <property type="entry name" value="Cyt_P450_E_CYP52_fungi"/>
</dbReference>
<evidence type="ECO:0000256" key="8">
    <source>
        <dbReference type="RuleBase" id="RU000461"/>
    </source>
</evidence>
<dbReference type="EMBL" id="PNEN01001749">
    <property type="protein sequence ID" value="PPJ51543.1"/>
    <property type="molecule type" value="Genomic_DNA"/>
</dbReference>
<comment type="similarity">
    <text evidence="2 8">Belongs to the cytochrome P450 family.</text>
</comment>
<evidence type="ECO:0000313" key="9">
    <source>
        <dbReference type="EMBL" id="PPJ51543.1"/>
    </source>
</evidence>
<dbReference type="InterPro" id="IPR017972">
    <property type="entry name" value="Cyt_P450_CS"/>
</dbReference>
<dbReference type="Proteomes" id="UP000237631">
    <property type="component" value="Unassembled WGS sequence"/>
</dbReference>
<keyword evidence="6 8" id="KW-0503">Monooxygenase</keyword>
<dbReference type="OrthoDB" id="1470350at2759"/>
<dbReference type="GO" id="GO:0016705">
    <property type="term" value="F:oxidoreductase activity, acting on paired donors, with incorporation or reduction of molecular oxygen"/>
    <property type="evidence" value="ECO:0007669"/>
    <property type="project" value="InterPro"/>
</dbReference>
<evidence type="ECO:0000256" key="2">
    <source>
        <dbReference type="ARBA" id="ARBA00010617"/>
    </source>
</evidence>
<evidence type="ECO:0000256" key="7">
    <source>
        <dbReference type="PIRSR" id="PIRSR602401-1"/>
    </source>
</evidence>
<comment type="caution">
    <text evidence="9">The sequence shown here is derived from an EMBL/GenBank/DDBJ whole genome shotgun (WGS) entry which is preliminary data.</text>
</comment>
<keyword evidence="5 7" id="KW-0408">Iron</keyword>
<protein>
    <recommendedName>
        <fullName evidence="11">Cytochrome P450</fullName>
    </recommendedName>
</protein>
<dbReference type="InterPro" id="IPR002401">
    <property type="entry name" value="Cyt_P450_E_grp-I"/>
</dbReference>
<evidence type="ECO:0000256" key="4">
    <source>
        <dbReference type="ARBA" id="ARBA00023002"/>
    </source>
</evidence>
<dbReference type="AlphaFoldDB" id="A0A2S6BVQ2"/>
<dbReference type="InterPro" id="IPR036396">
    <property type="entry name" value="Cyt_P450_sf"/>
</dbReference>
<dbReference type="SUPFAM" id="SSF48264">
    <property type="entry name" value="Cytochrome P450"/>
    <property type="match status" value="1"/>
</dbReference>
<sequence>MKAMIGEGIFTQDDHAWKHSRDLLRGHFARMRHHNLKGFREHVESLVSALKAKAPGIINLQPLFFRLTLNTTIAMVLSQPVDSFDHEAGNVFSQAFNKASLVTATRVKLGDLWFLYNPRDFSQACKTVKEYTLQSVQAARKSGASQQDKEPQTSLSIMNQEYDNIELVRDQITNVLIAGRDTTATTMSYAFRLPTRNPEKLQELRAEVEEILGEDATITRAKIQRMPYLHNVIQEMAYSVYHMHRRRDIYGEDASCFRPERWEGPELANIKWAYLPFNGGPRVCLGKDFGLMLASYVIARVVQAFPNIELPPGEMQEPIETEKQHLTLILSNADGCKVKLD</sequence>
<evidence type="ECO:0000256" key="1">
    <source>
        <dbReference type="ARBA" id="ARBA00001971"/>
    </source>
</evidence>
<accession>A0A2S6BVQ2</accession>
<name>A0A2S6BVQ2_9PEZI</name>